<evidence type="ECO:0000313" key="1">
    <source>
        <dbReference type="EMBL" id="GAA2912791.1"/>
    </source>
</evidence>
<comment type="caution">
    <text evidence="1">The sequence shown here is derived from an EMBL/GenBank/DDBJ whole genome shotgun (WGS) entry which is preliminary data.</text>
</comment>
<accession>A0ABP6IXG2</accession>
<evidence type="ECO:0000313" key="2">
    <source>
        <dbReference type="Proteomes" id="UP001501102"/>
    </source>
</evidence>
<name>A0ABP6IXG2_STRTU</name>
<sequence>MGLTAASAAHDGGMAAVLRRILENEPEDGPFVGAVSAVSTLATL</sequence>
<gene>
    <name evidence="1" type="ORF">GCM10020221_05710</name>
</gene>
<keyword evidence="2" id="KW-1185">Reference proteome</keyword>
<organism evidence="1 2">
    <name type="scientific">Streptomyces thioluteus</name>
    <dbReference type="NCBI Taxonomy" id="66431"/>
    <lineage>
        <taxon>Bacteria</taxon>
        <taxon>Bacillati</taxon>
        <taxon>Actinomycetota</taxon>
        <taxon>Actinomycetes</taxon>
        <taxon>Kitasatosporales</taxon>
        <taxon>Streptomycetaceae</taxon>
        <taxon>Streptomyces</taxon>
    </lineage>
</organism>
<reference evidence="2" key="1">
    <citation type="journal article" date="2019" name="Int. J. Syst. Evol. Microbiol.">
        <title>The Global Catalogue of Microorganisms (GCM) 10K type strain sequencing project: providing services to taxonomists for standard genome sequencing and annotation.</title>
        <authorList>
            <consortium name="The Broad Institute Genomics Platform"/>
            <consortium name="The Broad Institute Genome Sequencing Center for Infectious Disease"/>
            <person name="Wu L."/>
            <person name="Ma J."/>
        </authorList>
    </citation>
    <scope>NUCLEOTIDE SEQUENCE [LARGE SCALE GENOMIC DNA]</scope>
    <source>
        <strain evidence="2">JCM 4087</strain>
    </source>
</reference>
<dbReference type="EMBL" id="BAAAXZ010000022">
    <property type="protein sequence ID" value="GAA2912791.1"/>
    <property type="molecule type" value="Genomic_DNA"/>
</dbReference>
<protein>
    <submittedName>
        <fullName evidence="1">Uncharacterized protein</fullName>
    </submittedName>
</protein>
<dbReference type="Gene3D" id="1.10.357.10">
    <property type="entry name" value="Tetracycline Repressor, domain 2"/>
    <property type="match status" value="1"/>
</dbReference>
<dbReference type="Proteomes" id="UP001501102">
    <property type="component" value="Unassembled WGS sequence"/>
</dbReference>
<proteinExistence type="predicted"/>